<accession>A0ABD1Z3Z7</accession>
<reference evidence="2 3" key="1">
    <citation type="submission" date="2024-09" db="EMBL/GenBank/DDBJ databases">
        <title>Chromosome-scale assembly of Riccia fluitans.</title>
        <authorList>
            <person name="Paukszto L."/>
            <person name="Sawicki J."/>
            <person name="Karawczyk K."/>
            <person name="Piernik-Szablinska J."/>
            <person name="Szczecinska M."/>
            <person name="Mazdziarz M."/>
        </authorList>
    </citation>
    <scope>NUCLEOTIDE SEQUENCE [LARGE SCALE GENOMIC DNA]</scope>
    <source>
        <strain evidence="2">Rf_01</strain>
        <tissue evidence="2">Aerial parts of the thallus</tissue>
    </source>
</reference>
<dbReference type="Proteomes" id="UP001605036">
    <property type="component" value="Unassembled WGS sequence"/>
</dbReference>
<protein>
    <submittedName>
        <fullName evidence="2">Uncharacterized protein</fullName>
    </submittedName>
</protein>
<keyword evidence="3" id="KW-1185">Reference proteome</keyword>
<name>A0ABD1Z3Z7_9MARC</name>
<feature type="compositionally biased region" description="Basic and acidic residues" evidence="1">
    <location>
        <begin position="63"/>
        <end position="72"/>
    </location>
</feature>
<feature type="region of interest" description="Disordered" evidence="1">
    <location>
        <begin position="59"/>
        <end position="99"/>
    </location>
</feature>
<evidence type="ECO:0000256" key="1">
    <source>
        <dbReference type="SAM" id="MobiDB-lite"/>
    </source>
</evidence>
<organism evidence="2 3">
    <name type="scientific">Riccia fluitans</name>
    <dbReference type="NCBI Taxonomy" id="41844"/>
    <lineage>
        <taxon>Eukaryota</taxon>
        <taxon>Viridiplantae</taxon>
        <taxon>Streptophyta</taxon>
        <taxon>Embryophyta</taxon>
        <taxon>Marchantiophyta</taxon>
        <taxon>Marchantiopsida</taxon>
        <taxon>Marchantiidae</taxon>
        <taxon>Marchantiales</taxon>
        <taxon>Ricciaceae</taxon>
        <taxon>Riccia</taxon>
    </lineage>
</organism>
<evidence type="ECO:0000313" key="3">
    <source>
        <dbReference type="Proteomes" id="UP001605036"/>
    </source>
</evidence>
<sequence>MLTRVWPNDWLSSFQSTDFGEATGFTSRDMKRKKDLQMSRSFSLISGPVRPTIWLSTRQIGSVKDENGSNEKRPKKVGTENNEANEDVAGSTRPDPSVANKSYLRHLPLCVATAMKFLIPDHHRE</sequence>
<dbReference type="AlphaFoldDB" id="A0ABD1Z3Z7"/>
<evidence type="ECO:0000313" key="2">
    <source>
        <dbReference type="EMBL" id="KAL2642213.1"/>
    </source>
</evidence>
<comment type="caution">
    <text evidence="2">The sequence shown here is derived from an EMBL/GenBank/DDBJ whole genome shotgun (WGS) entry which is preliminary data.</text>
</comment>
<dbReference type="EMBL" id="JBHFFA010000002">
    <property type="protein sequence ID" value="KAL2642213.1"/>
    <property type="molecule type" value="Genomic_DNA"/>
</dbReference>
<proteinExistence type="predicted"/>
<gene>
    <name evidence="2" type="ORF">R1flu_009800</name>
</gene>